<name>A0A2S0KCA5_9ACTN</name>
<dbReference type="InterPro" id="IPR019587">
    <property type="entry name" value="Polyketide_cyclase/dehydratase"/>
</dbReference>
<accession>A0A2S0KCA5</accession>
<dbReference type="RefSeq" id="WP_105941043.1">
    <property type="nucleotide sequence ID" value="NZ_CP027433.1"/>
</dbReference>
<dbReference type="Gene3D" id="3.30.530.20">
    <property type="match status" value="1"/>
</dbReference>
<evidence type="ECO:0000313" key="1">
    <source>
        <dbReference type="EMBL" id="AVL99308.1"/>
    </source>
</evidence>
<evidence type="ECO:0000313" key="2">
    <source>
        <dbReference type="Proteomes" id="UP000239814"/>
    </source>
</evidence>
<dbReference type="KEGG" id="git:C6V83_02350"/>
<dbReference type="Pfam" id="PF10604">
    <property type="entry name" value="Polyketide_cyc2"/>
    <property type="match status" value="1"/>
</dbReference>
<keyword evidence="2" id="KW-1185">Reference proteome</keyword>
<proteinExistence type="predicted"/>
<dbReference type="InterPro" id="IPR023393">
    <property type="entry name" value="START-like_dom_sf"/>
</dbReference>
<gene>
    <name evidence="1" type="ORF">C6V83_02350</name>
</gene>
<sequence>MTLHLEASRTVPATVDDAFAQVLAAPLEQLFRRRYAAIAPISAVYGQDGEWGSAGQIRTIALSDGGELQETLTEVDEPSSFAYTISVARGPNRFLIGGVVGRWSFESAGTGTRITWSWEVTSANKAAVAAMPLFGRMWRGYARQALEEVEELLVG</sequence>
<dbReference type="AlphaFoldDB" id="A0A2S0KCA5"/>
<dbReference type="SUPFAM" id="SSF55961">
    <property type="entry name" value="Bet v1-like"/>
    <property type="match status" value="1"/>
</dbReference>
<reference evidence="1 2" key="1">
    <citation type="submission" date="2018-03" db="EMBL/GenBank/DDBJ databases">
        <title>Characteristics and genome of n-alkane degrading marine bacteria Gordonia iterans isolated from crude oil contaminated in Tae-an, South Korea.</title>
        <authorList>
            <person name="Lee S.-S."/>
            <person name="Kim H."/>
        </authorList>
    </citation>
    <scope>NUCLEOTIDE SEQUENCE [LARGE SCALE GENOMIC DNA]</scope>
    <source>
        <strain evidence="1 2">Co17</strain>
    </source>
</reference>
<protein>
    <submittedName>
        <fullName evidence="1">SRPBCC family protein</fullName>
    </submittedName>
</protein>
<dbReference type="OrthoDB" id="4724764at2"/>
<dbReference type="Proteomes" id="UP000239814">
    <property type="component" value="Chromosome"/>
</dbReference>
<organism evidence="1 2">
    <name type="scientific">Gordonia iterans</name>
    <dbReference type="NCBI Taxonomy" id="1004901"/>
    <lineage>
        <taxon>Bacteria</taxon>
        <taxon>Bacillati</taxon>
        <taxon>Actinomycetota</taxon>
        <taxon>Actinomycetes</taxon>
        <taxon>Mycobacteriales</taxon>
        <taxon>Gordoniaceae</taxon>
        <taxon>Gordonia</taxon>
    </lineage>
</organism>
<dbReference type="EMBL" id="CP027433">
    <property type="protein sequence ID" value="AVL99308.1"/>
    <property type="molecule type" value="Genomic_DNA"/>
</dbReference>